<dbReference type="EMBL" id="CAGS01000562">
    <property type="protein sequence ID" value="CCF85889.1"/>
    <property type="molecule type" value="Genomic_DNA"/>
</dbReference>
<name>I4EMH6_9BACT</name>
<sequence>MTATYRLELTDDLRILWNNVGERQRAYRTLLALAEYWHVEGVIKGLKEDLREGRRAYHYHITPY</sequence>
<dbReference type="RefSeq" id="WP_008481186.1">
    <property type="nucleotide sequence ID" value="NZ_CAGS01000562.1"/>
</dbReference>
<reference evidence="1 2" key="1">
    <citation type="journal article" date="2012" name="ISME J.">
        <title>Nitrification expanded: discovery, physiology and genomics of a nitrite-oxidizing bacterium from the phylum Chloroflexi.</title>
        <authorList>
            <person name="Sorokin D.Y."/>
            <person name="Lucker S."/>
            <person name="Vejmelkova D."/>
            <person name="Kostrikina N.A."/>
            <person name="Kleerebezem R."/>
            <person name="Rijpstra W.I."/>
            <person name="Damste J.S."/>
            <person name="Le Paslier D."/>
            <person name="Muyzer G."/>
            <person name="Wagner M."/>
            <person name="van Loosdrecht M.C."/>
            <person name="Daims H."/>
        </authorList>
    </citation>
    <scope>NUCLEOTIDE SEQUENCE [LARGE SCALE GENOMIC DNA]</scope>
    <source>
        <strain evidence="2">none</strain>
    </source>
</reference>
<evidence type="ECO:0000313" key="2">
    <source>
        <dbReference type="Proteomes" id="UP000004221"/>
    </source>
</evidence>
<dbReference type="Proteomes" id="UP000004221">
    <property type="component" value="Unassembled WGS sequence"/>
</dbReference>
<dbReference type="AlphaFoldDB" id="I4EMH6"/>
<keyword evidence="2" id="KW-1185">Reference proteome</keyword>
<accession>I4EMH6</accession>
<gene>
    <name evidence="1" type="ORF">NITHO_6040003</name>
</gene>
<organism evidence="1 2">
    <name type="scientific">Nitrolancea hollandica Lb</name>
    <dbReference type="NCBI Taxonomy" id="1129897"/>
    <lineage>
        <taxon>Bacteria</taxon>
        <taxon>Pseudomonadati</taxon>
        <taxon>Thermomicrobiota</taxon>
        <taxon>Thermomicrobia</taxon>
        <taxon>Sphaerobacterales</taxon>
        <taxon>Sphaerobacterineae</taxon>
        <taxon>Sphaerobacteraceae</taxon>
        <taxon>Nitrolancea</taxon>
    </lineage>
</organism>
<protein>
    <submittedName>
        <fullName evidence="1">Uncharacterized protein</fullName>
    </submittedName>
</protein>
<proteinExistence type="predicted"/>
<comment type="caution">
    <text evidence="1">The sequence shown here is derived from an EMBL/GenBank/DDBJ whole genome shotgun (WGS) entry which is preliminary data.</text>
</comment>
<evidence type="ECO:0000313" key="1">
    <source>
        <dbReference type="EMBL" id="CCF85889.1"/>
    </source>
</evidence>